<dbReference type="Proteomes" id="UP000198949">
    <property type="component" value="Unassembled WGS sequence"/>
</dbReference>
<dbReference type="OrthoDB" id="5195619at2"/>
<accession>A0A1G6Y411</accession>
<dbReference type="AlphaFoldDB" id="A0A1G6Y411"/>
<protein>
    <recommendedName>
        <fullName evidence="3">PE family protein</fullName>
    </recommendedName>
</protein>
<sequence>MATRAFDPAALERYRQFLGDLLEELEQEIIPTLRDGDLKKAPAFGSAPGASEVAAVEYAEFHATSWRNLQYLRGTLYGLMAGLQTAIDSGGVVDQEVATDMLRMSDGDDLYA</sequence>
<proteinExistence type="predicted"/>
<keyword evidence="2" id="KW-1185">Reference proteome</keyword>
<reference evidence="2" key="1">
    <citation type="submission" date="2016-10" db="EMBL/GenBank/DDBJ databases">
        <authorList>
            <person name="Varghese N."/>
            <person name="Submissions S."/>
        </authorList>
    </citation>
    <scope>NUCLEOTIDE SEQUENCE [LARGE SCALE GENOMIC DNA]</scope>
    <source>
        <strain evidence="2">CGMCC 4.3516</strain>
    </source>
</reference>
<name>A0A1G6Y411_9ACTN</name>
<evidence type="ECO:0008006" key="3">
    <source>
        <dbReference type="Google" id="ProtNLM"/>
    </source>
</evidence>
<dbReference type="EMBL" id="FNAD01000008">
    <property type="protein sequence ID" value="SDD84683.1"/>
    <property type="molecule type" value="Genomic_DNA"/>
</dbReference>
<gene>
    <name evidence="1" type="ORF">SAMN05216270_108101</name>
</gene>
<evidence type="ECO:0000313" key="1">
    <source>
        <dbReference type="EMBL" id="SDD84683.1"/>
    </source>
</evidence>
<dbReference type="RefSeq" id="WP_091036356.1">
    <property type="nucleotide sequence ID" value="NZ_FNAD01000008.1"/>
</dbReference>
<organism evidence="1 2">
    <name type="scientific">Glycomyces harbinensis</name>
    <dbReference type="NCBI Taxonomy" id="58114"/>
    <lineage>
        <taxon>Bacteria</taxon>
        <taxon>Bacillati</taxon>
        <taxon>Actinomycetota</taxon>
        <taxon>Actinomycetes</taxon>
        <taxon>Glycomycetales</taxon>
        <taxon>Glycomycetaceae</taxon>
        <taxon>Glycomyces</taxon>
    </lineage>
</organism>
<dbReference type="STRING" id="58114.SAMN05216270_108101"/>
<evidence type="ECO:0000313" key="2">
    <source>
        <dbReference type="Proteomes" id="UP000198949"/>
    </source>
</evidence>